<dbReference type="InterPro" id="IPR032632">
    <property type="entry name" value="Peptidase_M16_M"/>
</dbReference>
<feature type="compositionally biased region" description="Low complexity" evidence="2">
    <location>
        <begin position="771"/>
        <end position="787"/>
    </location>
</feature>
<dbReference type="STRING" id="1169540.A0A0G4G7B4"/>
<dbReference type="Proteomes" id="UP000041254">
    <property type="component" value="Unassembled WGS sequence"/>
</dbReference>
<dbReference type="SUPFAM" id="SSF63411">
    <property type="entry name" value="LuxS/MPP-like metallohydrolase"/>
    <property type="match status" value="3"/>
</dbReference>
<dbReference type="Gene3D" id="3.30.830.10">
    <property type="entry name" value="Metalloenzyme, LuxS/M16 peptidase-like"/>
    <property type="match status" value="3"/>
</dbReference>
<evidence type="ECO:0000259" key="4">
    <source>
        <dbReference type="Pfam" id="PF22456"/>
    </source>
</evidence>
<feature type="domain" description="Peptidase M16 middle/third" evidence="3">
    <location>
        <begin position="120"/>
        <end position="425"/>
    </location>
</feature>
<dbReference type="AlphaFoldDB" id="A0A0G4G7B4"/>
<dbReference type="PANTHER" id="PTHR43690">
    <property type="entry name" value="NARDILYSIN"/>
    <property type="match status" value="1"/>
</dbReference>
<feature type="compositionally biased region" description="Polar residues" evidence="2">
    <location>
        <begin position="816"/>
        <end position="829"/>
    </location>
</feature>
<evidence type="ECO:0000259" key="3">
    <source>
        <dbReference type="Pfam" id="PF16187"/>
    </source>
</evidence>
<dbReference type="Pfam" id="PF22456">
    <property type="entry name" value="PqqF-like_C_4"/>
    <property type="match status" value="1"/>
</dbReference>
<sequence length="1013" mass="111813">MLDYGGAGGLQHRLRQTGLVFNVDVSDSTSSAATLIFIRLRLSTKGTQLCKSPQNVGDCVAPVFRALELLQRPESQAGGVPKCGLCSLDCLKSDDDVSSLEQAFFEAFGQLLDVSYNNEEEFAAVDALADAAANLFFYPKEECFSIGHRVHSERVNTTLVKEVLGQLTTDRCNVIYVDNHFDQSTKEHTSPDMQTFLFGPYGVRYTKQRLDVRLPPPEPADSPCLPINQTTSPCLPCPRVSCVPRNMTVIDPYEDDECPSSEMAPPCNVLHSDGLIVWWKGPARFRTPNIDGRFLLRLNKTHISPRMAVYAVLHVYLTTEDATHAIADKLTCEAGVSWDYEFGCFTLSAWGYAEHFWEVVSTVSSLFGGVPDPNPDTYSRIQLILDEMMGALQAASSESLYQIAEDLLTDIEMPNKFSNTALLEEVTKLSQMPVESVYEDYRTYVQNVATRSFVDALIVGNIDIEDAVELSEAVAINVRQAPVSLPEAVNFSSWMPNNSLELRLSNPIEGDSNHVILNAYQWGIPDFGQRAVLGIIDTLIATPVFESLRTEQQLGYIVSGGVGGGFPILELRIIVQGSSKDPDEMDERIEELLAQVRSKWATMTMADYAMERMPSVGPCLHSQSLLRAAAGRDSIPLAFLLRESKSPALLNEVMTLMTEPSPIRRKISIKIFGGGKDVKRTKPFADVEKDTQVLYSLDRQELLKLYRNDGLYPAEAKCYVEETSVAPLMPALFFEILPEGFIRKLLNKKKKKTSDPTTGFLANLFAAAPTTTSTTTTTTTTTTPAPANGTSIGASVSTSQLGIMMDSQKQRDETSADTSLPEQQPQGQVESEHPSDPPLLDDMLATSLLSVDNPSLDARSRRARRSSFLQATQRRLVSPSGSVSEWWRHGRAAPKAGSGRKHRTERAVIHPRGDDDGDLGMGASEHLNGMDRGQFEFEDEAGAATHPPVGGMPRLSGPLHAVMESFQVQNLSHRKVKRRRRERRVGGVSQPIEDNKRQSKVKGAQPQYKLPPR</sequence>
<dbReference type="InterPro" id="IPR011249">
    <property type="entry name" value="Metalloenz_LuxS/M16"/>
</dbReference>
<feature type="compositionally biased region" description="Polar residues" evidence="2">
    <location>
        <begin position="868"/>
        <end position="883"/>
    </location>
</feature>
<keyword evidence="1" id="KW-0479">Metal-binding</keyword>
<dbReference type="OrthoDB" id="952271at2759"/>
<accession>A0A0G4G7B4</accession>
<feature type="compositionally biased region" description="Polar residues" evidence="2">
    <location>
        <begin position="788"/>
        <end position="801"/>
    </location>
</feature>
<feature type="domain" description="Coenzyme PQQ synthesis protein F-like C-terminal lobe" evidence="4">
    <location>
        <begin position="538"/>
        <end position="613"/>
    </location>
</feature>
<dbReference type="GO" id="GO:0046872">
    <property type="term" value="F:metal ion binding"/>
    <property type="evidence" value="ECO:0007669"/>
    <property type="project" value="UniProtKB-KW"/>
</dbReference>
<dbReference type="VEuPathDB" id="CryptoDB:Vbra_3190"/>
<proteinExistence type="predicted"/>
<dbReference type="InterPro" id="IPR054734">
    <property type="entry name" value="PqqF-like_C_4"/>
</dbReference>
<evidence type="ECO:0000313" key="6">
    <source>
        <dbReference type="Proteomes" id="UP000041254"/>
    </source>
</evidence>
<keyword evidence="6" id="KW-1185">Reference proteome</keyword>
<feature type="compositionally biased region" description="Basic residues" evidence="2">
    <location>
        <begin position="972"/>
        <end position="983"/>
    </location>
</feature>
<name>A0A0G4G7B4_VITBC</name>
<reference evidence="5 6" key="1">
    <citation type="submission" date="2014-11" db="EMBL/GenBank/DDBJ databases">
        <authorList>
            <person name="Zhu J."/>
            <person name="Qi W."/>
            <person name="Song R."/>
        </authorList>
    </citation>
    <scope>NUCLEOTIDE SEQUENCE [LARGE SCALE GENOMIC DNA]</scope>
</reference>
<evidence type="ECO:0000313" key="5">
    <source>
        <dbReference type="EMBL" id="CEM24438.1"/>
    </source>
</evidence>
<dbReference type="InParanoid" id="A0A0G4G7B4"/>
<gene>
    <name evidence="5" type="ORF">Vbra_3190</name>
</gene>
<evidence type="ECO:0000256" key="2">
    <source>
        <dbReference type="SAM" id="MobiDB-lite"/>
    </source>
</evidence>
<feature type="region of interest" description="Disordered" evidence="2">
    <location>
        <begin position="771"/>
        <end position="841"/>
    </location>
</feature>
<feature type="region of interest" description="Disordered" evidence="2">
    <location>
        <begin position="857"/>
        <end position="905"/>
    </location>
</feature>
<evidence type="ECO:0000256" key="1">
    <source>
        <dbReference type="ARBA" id="ARBA00022723"/>
    </source>
</evidence>
<dbReference type="Pfam" id="PF16187">
    <property type="entry name" value="Peptidase_M16_M"/>
    <property type="match status" value="1"/>
</dbReference>
<protein>
    <submittedName>
        <fullName evidence="5">Uncharacterized protein</fullName>
    </submittedName>
</protein>
<dbReference type="EMBL" id="CDMY01000581">
    <property type="protein sequence ID" value="CEM24438.1"/>
    <property type="molecule type" value="Genomic_DNA"/>
</dbReference>
<dbReference type="PANTHER" id="PTHR43690:SF18">
    <property type="entry name" value="INSULIN-DEGRADING ENZYME-RELATED"/>
    <property type="match status" value="1"/>
</dbReference>
<organism evidence="5 6">
    <name type="scientific">Vitrella brassicaformis (strain CCMP3155)</name>
    <dbReference type="NCBI Taxonomy" id="1169540"/>
    <lineage>
        <taxon>Eukaryota</taxon>
        <taxon>Sar</taxon>
        <taxon>Alveolata</taxon>
        <taxon>Colpodellida</taxon>
        <taxon>Vitrellaceae</taxon>
        <taxon>Vitrella</taxon>
    </lineage>
</organism>
<dbReference type="InterPro" id="IPR050626">
    <property type="entry name" value="Peptidase_M16"/>
</dbReference>
<feature type="region of interest" description="Disordered" evidence="2">
    <location>
        <begin position="970"/>
        <end position="1013"/>
    </location>
</feature>